<dbReference type="EMBL" id="CAJOBP010002634">
    <property type="protein sequence ID" value="CAF4365886.1"/>
    <property type="molecule type" value="Genomic_DNA"/>
</dbReference>
<feature type="compositionally biased region" description="Basic and acidic residues" evidence="1">
    <location>
        <begin position="78"/>
        <end position="89"/>
    </location>
</feature>
<comment type="caution">
    <text evidence="2">The sequence shown here is derived from an EMBL/GenBank/DDBJ whole genome shotgun (WGS) entry which is preliminary data.</text>
</comment>
<feature type="region of interest" description="Disordered" evidence="1">
    <location>
        <begin position="70"/>
        <end position="92"/>
    </location>
</feature>
<accession>A0A820M293</accession>
<evidence type="ECO:0000313" key="2">
    <source>
        <dbReference type="EMBL" id="CAF4365886.1"/>
    </source>
</evidence>
<proteinExistence type="predicted"/>
<evidence type="ECO:0000256" key="1">
    <source>
        <dbReference type="SAM" id="MobiDB-lite"/>
    </source>
</evidence>
<feature type="region of interest" description="Disordered" evidence="1">
    <location>
        <begin position="27"/>
        <end position="57"/>
    </location>
</feature>
<reference evidence="2" key="1">
    <citation type="submission" date="2021-02" db="EMBL/GenBank/DDBJ databases">
        <authorList>
            <person name="Nowell W R."/>
        </authorList>
    </citation>
    <scope>NUCLEOTIDE SEQUENCE</scope>
</reference>
<keyword evidence="3" id="KW-1185">Reference proteome</keyword>
<protein>
    <submittedName>
        <fullName evidence="2">Uncharacterized protein</fullName>
    </submittedName>
</protein>
<dbReference type="Proteomes" id="UP000663873">
    <property type="component" value="Unassembled WGS sequence"/>
</dbReference>
<gene>
    <name evidence="2" type="ORF">UJA718_LOCUS16760</name>
</gene>
<sequence length="203" mass="23372">DLIVVSGRSPSNALPNTDVRNRISIHSFSTPKKKKKRSKIIQDDDSSSSTQSDEDEVSCLMDTIKNPIFHGRRSTHGVKNDSTSHKSTEAHSFSQRMETKYLMLMLVCQERLEEMMKSIYKNQIKIQKVLNKRQMLKSNGDEPGTDLIKVLGTKDKVNLYVTQLIQRMFAIEELFELQPSLFSEAVRIKFKRDDEQGEQLFSE</sequence>
<organism evidence="2 3">
    <name type="scientific">Rotaria socialis</name>
    <dbReference type="NCBI Taxonomy" id="392032"/>
    <lineage>
        <taxon>Eukaryota</taxon>
        <taxon>Metazoa</taxon>
        <taxon>Spiralia</taxon>
        <taxon>Gnathifera</taxon>
        <taxon>Rotifera</taxon>
        <taxon>Eurotatoria</taxon>
        <taxon>Bdelloidea</taxon>
        <taxon>Philodinida</taxon>
        <taxon>Philodinidae</taxon>
        <taxon>Rotaria</taxon>
    </lineage>
</organism>
<evidence type="ECO:0000313" key="3">
    <source>
        <dbReference type="Proteomes" id="UP000663873"/>
    </source>
</evidence>
<name>A0A820M293_9BILA</name>
<dbReference type="AlphaFoldDB" id="A0A820M293"/>
<feature type="non-terminal residue" evidence="2">
    <location>
        <position position="1"/>
    </location>
</feature>